<dbReference type="EMBL" id="QBMC01000002">
    <property type="protein sequence ID" value="PZO23305.1"/>
    <property type="molecule type" value="Genomic_DNA"/>
</dbReference>
<dbReference type="SUPFAM" id="SSF52218">
    <property type="entry name" value="Flavoproteins"/>
    <property type="match status" value="1"/>
</dbReference>
<evidence type="ECO:0000259" key="1">
    <source>
        <dbReference type="Pfam" id="PF03358"/>
    </source>
</evidence>
<dbReference type="Gene3D" id="3.40.50.360">
    <property type="match status" value="1"/>
</dbReference>
<dbReference type="Proteomes" id="UP000249354">
    <property type="component" value="Unassembled WGS sequence"/>
</dbReference>
<protein>
    <submittedName>
        <fullName evidence="2">NADPH-dependent FMN reductase</fullName>
    </submittedName>
</protein>
<dbReference type="PANTHER" id="PTHR30543">
    <property type="entry name" value="CHROMATE REDUCTASE"/>
    <property type="match status" value="1"/>
</dbReference>
<reference evidence="3" key="1">
    <citation type="submission" date="2018-04" db="EMBL/GenBank/DDBJ databases">
        <authorList>
            <person name="Cornet L."/>
        </authorList>
    </citation>
    <scope>NUCLEOTIDE SEQUENCE [LARGE SCALE GENOMIC DNA]</scope>
</reference>
<proteinExistence type="predicted"/>
<feature type="domain" description="NADPH-dependent FMN reductase-like" evidence="1">
    <location>
        <begin position="2"/>
        <end position="145"/>
    </location>
</feature>
<dbReference type="InterPro" id="IPR005025">
    <property type="entry name" value="FMN_Rdtase-like_dom"/>
</dbReference>
<dbReference type="AlphaFoldDB" id="A0A2W4WLW2"/>
<accession>A0A2W4WLW2</accession>
<evidence type="ECO:0000313" key="3">
    <source>
        <dbReference type="Proteomes" id="UP000249354"/>
    </source>
</evidence>
<dbReference type="GO" id="GO:0005829">
    <property type="term" value="C:cytosol"/>
    <property type="evidence" value="ECO:0007669"/>
    <property type="project" value="TreeGrafter"/>
</dbReference>
<dbReference type="InterPro" id="IPR050712">
    <property type="entry name" value="NAD(P)H-dep_reductase"/>
</dbReference>
<dbReference type="GO" id="GO:0016491">
    <property type="term" value="F:oxidoreductase activity"/>
    <property type="evidence" value="ECO:0007669"/>
    <property type="project" value="InterPro"/>
</dbReference>
<dbReference type="Pfam" id="PF03358">
    <property type="entry name" value="FMN_red"/>
    <property type="match status" value="1"/>
</dbReference>
<evidence type="ECO:0000313" key="2">
    <source>
        <dbReference type="EMBL" id="PZO23305.1"/>
    </source>
</evidence>
<name>A0A2W4WLW2_9CYAN</name>
<reference evidence="2 3" key="2">
    <citation type="submission" date="2018-06" db="EMBL/GenBank/DDBJ databases">
        <title>Metagenomic assembly of (sub)arctic Cyanobacteria and their associated microbiome from non-axenic cultures.</title>
        <authorList>
            <person name="Baurain D."/>
        </authorList>
    </citation>
    <scope>NUCLEOTIDE SEQUENCE [LARGE SCALE GENOMIC DNA]</scope>
    <source>
        <strain evidence="2">ULC129bin1</strain>
    </source>
</reference>
<dbReference type="InterPro" id="IPR029039">
    <property type="entry name" value="Flavoprotein-like_sf"/>
</dbReference>
<sequence>MVKIVGIGGSLRSDSYSMQALQLAAKRAESLGAEVEILDLKEMTLPFCDGGSDYPDYPDVDVMRTAVTAADGLMIATPEYHGSVSGVIKNALDLMSFDHLDGKVTGMISVLGGQSNSNALNDLRVIMRWVHAWVIPEQIAIGRAWNAFDKAGELTDEKLSQRLDAFVKSLVENTKKLRLS</sequence>
<dbReference type="PANTHER" id="PTHR30543:SF21">
    <property type="entry name" value="NAD(P)H-DEPENDENT FMN REDUCTASE LOT6"/>
    <property type="match status" value="1"/>
</dbReference>
<comment type="caution">
    <text evidence="2">The sequence shown here is derived from an EMBL/GenBank/DDBJ whole genome shotgun (WGS) entry which is preliminary data.</text>
</comment>
<dbReference type="GO" id="GO:0010181">
    <property type="term" value="F:FMN binding"/>
    <property type="evidence" value="ECO:0007669"/>
    <property type="project" value="TreeGrafter"/>
</dbReference>
<gene>
    <name evidence="2" type="ORF">DCF25_00460</name>
</gene>
<organism evidence="2 3">
    <name type="scientific">Leptolyngbya foveolarum</name>
    <dbReference type="NCBI Taxonomy" id="47253"/>
    <lineage>
        <taxon>Bacteria</taxon>
        <taxon>Bacillati</taxon>
        <taxon>Cyanobacteriota</taxon>
        <taxon>Cyanophyceae</taxon>
        <taxon>Leptolyngbyales</taxon>
        <taxon>Leptolyngbyaceae</taxon>
        <taxon>Leptolyngbya group</taxon>
        <taxon>Leptolyngbya</taxon>
    </lineage>
</organism>